<dbReference type="EMBL" id="JANPWB010000016">
    <property type="protein sequence ID" value="KAJ1082125.1"/>
    <property type="molecule type" value="Genomic_DNA"/>
</dbReference>
<keyword evidence="3" id="KW-1185">Reference proteome</keyword>
<proteinExistence type="predicted"/>
<comment type="caution">
    <text evidence="2">The sequence shown here is derived from an EMBL/GenBank/DDBJ whole genome shotgun (WGS) entry which is preliminary data.</text>
</comment>
<feature type="domain" description="HIN-200" evidence="1">
    <location>
        <begin position="49"/>
        <end position="263"/>
    </location>
</feature>
<dbReference type="Gene3D" id="2.40.50.140">
    <property type="entry name" value="Nucleic acid-binding proteins"/>
    <property type="match status" value="2"/>
</dbReference>
<evidence type="ECO:0000313" key="2">
    <source>
        <dbReference type="EMBL" id="KAJ1082125.1"/>
    </source>
</evidence>
<protein>
    <recommendedName>
        <fullName evidence="1">HIN-200 domain-containing protein</fullName>
    </recommendedName>
</protein>
<dbReference type="PROSITE" id="PS50834">
    <property type="entry name" value="HIN_200"/>
    <property type="match status" value="1"/>
</dbReference>
<dbReference type="InterPro" id="IPR012340">
    <property type="entry name" value="NA-bd_OB-fold"/>
</dbReference>
<dbReference type="Pfam" id="PF02760">
    <property type="entry name" value="HIN"/>
    <property type="match status" value="1"/>
</dbReference>
<organism evidence="2 3">
    <name type="scientific">Pleurodeles waltl</name>
    <name type="common">Iberian ribbed newt</name>
    <dbReference type="NCBI Taxonomy" id="8319"/>
    <lineage>
        <taxon>Eukaryota</taxon>
        <taxon>Metazoa</taxon>
        <taxon>Chordata</taxon>
        <taxon>Craniata</taxon>
        <taxon>Vertebrata</taxon>
        <taxon>Euteleostomi</taxon>
        <taxon>Amphibia</taxon>
        <taxon>Batrachia</taxon>
        <taxon>Caudata</taxon>
        <taxon>Salamandroidea</taxon>
        <taxon>Salamandridae</taxon>
        <taxon>Pleurodelinae</taxon>
        <taxon>Pleurodeles</taxon>
    </lineage>
</organism>
<dbReference type="AlphaFoldDB" id="A0AAV7KSG5"/>
<evidence type="ECO:0000313" key="3">
    <source>
        <dbReference type="Proteomes" id="UP001066276"/>
    </source>
</evidence>
<sequence length="286" mass="32843">MERFSLAIKIDIRNVTSMCGPTNLTIKATTLGVTYKLRKKVNKMISIQDINGKTTDENKPYQKGLKAIIVKCTRKTYYKTAKQENKVLYHMALADTNGYIKATCYNEDYLPLTKENNNILIRNFMVRNNSILITKQTRITRIPPFQIPQDVVQEATFLLQPPAPPASPIKAIREAKLKTIMTVCETITEEEPIKKVFIGGQDTELKSITIKDSTDYIKITLWREATEFPITIGEYIKITHVMVHEFNDEKILNTTRHSKLQTTEAPPEKITIHIYGIEKTTREIKH</sequence>
<gene>
    <name evidence="2" type="ORF">NDU88_002295</name>
</gene>
<dbReference type="Pfam" id="PF21669">
    <property type="entry name" value="SHLD2_OB1"/>
    <property type="match status" value="1"/>
</dbReference>
<dbReference type="SUPFAM" id="SSF50249">
    <property type="entry name" value="Nucleic acid-binding proteins"/>
    <property type="match status" value="2"/>
</dbReference>
<dbReference type="Proteomes" id="UP001066276">
    <property type="component" value="Chromosome 12"/>
</dbReference>
<name>A0AAV7KSG5_PLEWA</name>
<evidence type="ECO:0000259" key="1">
    <source>
        <dbReference type="PROSITE" id="PS50834"/>
    </source>
</evidence>
<dbReference type="InterPro" id="IPR049507">
    <property type="entry name" value="SHLD2_OB1"/>
</dbReference>
<dbReference type="InterPro" id="IPR004021">
    <property type="entry name" value="HIN200/IF120x"/>
</dbReference>
<reference evidence="2" key="1">
    <citation type="journal article" date="2022" name="bioRxiv">
        <title>Sequencing and chromosome-scale assembly of the giantPleurodeles waltlgenome.</title>
        <authorList>
            <person name="Brown T."/>
            <person name="Elewa A."/>
            <person name="Iarovenko S."/>
            <person name="Subramanian E."/>
            <person name="Araus A.J."/>
            <person name="Petzold A."/>
            <person name="Susuki M."/>
            <person name="Suzuki K.-i.T."/>
            <person name="Hayashi T."/>
            <person name="Toyoda A."/>
            <person name="Oliveira C."/>
            <person name="Osipova E."/>
            <person name="Leigh N.D."/>
            <person name="Simon A."/>
            <person name="Yun M.H."/>
        </authorList>
    </citation>
    <scope>NUCLEOTIDE SEQUENCE</scope>
    <source>
        <strain evidence="2">20211129_DDA</strain>
        <tissue evidence="2">Liver</tissue>
    </source>
</reference>
<accession>A0AAV7KSG5</accession>